<dbReference type="Pfam" id="PF01328">
    <property type="entry name" value="Peroxidase_2"/>
    <property type="match status" value="1"/>
</dbReference>
<proteinExistence type="inferred from homology"/>
<dbReference type="PANTHER" id="PTHR33577:SF16">
    <property type="entry name" value="HEME HALOPEROXIDASE FAMILY PROFILE DOMAIN-CONTAINING PROTEIN"/>
    <property type="match status" value="1"/>
</dbReference>
<keyword evidence="8" id="KW-0732">Signal</keyword>
<evidence type="ECO:0000313" key="11">
    <source>
        <dbReference type="Proteomes" id="UP000886523"/>
    </source>
</evidence>
<comment type="similarity">
    <text evidence="7">Belongs to the chloroperoxidase family.</text>
</comment>
<evidence type="ECO:0000256" key="3">
    <source>
        <dbReference type="ARBA" id="ARBA00022617"/>
    </source>
</evidence>
<protein>
    <recommendedName>
        <fullName evidence="9">Heme haloperoxidase family profile domain-containing protein</fullName>
    </recommendedName>
</protein>
<keyword evidence="2" id="KW-0575">Peroxidase</keyword>
<keyword evidence="6" id="KW-0408">Iron</keyword>
<dbReference type="EMBL" id="MU128927">
    <property type="protein sequence ID" value="KAF9518119.1"/>
    <property type="molecule type" value="Genomic_DNA"/>
</dbReference>
<evidence type="ECO:0000256" key="4">
    <source>
        <dbReference type="ARBA" id="ARBA00022723"/>
    </source>
</evidence>
<comment type="cofactor">
    <cofactor evidence="1">
        <name>heme b</name>
        <dbReference type="ChEBI" id="CHEBI:60344"/>
    </cofactor>
</comment>
<dbReference type="OrthoDB" id="2542103at2759"/>
<sequence length="404" mass="44391">MHPRLFFSTVFLYSLAHAFPAYHSLVGMTDEQIDIFARSNPYVGALPPPGPLQNTSAKLVNDAEHPYMSPGPDDIRGPCPGLNTLASHGYLPRSGVASPQQIVDAVQEGFNMENALAVFITWGAFLVDGNPLTNLLSIGQKTDETGQSPSPPAIVGGLDTHGVFEGDASTTRGDAYFGDNHSFNETLFQQLVNASNTYGGGKYNPQAAAEIRWIRIQDSIARNPTFQFLTPRIDTAYVETAFPYRFWVDGRLNTTDLDLDVARGFYQYGRYPPDFYRREGAFGIPGNPGLARDIAILAEAHPISPGHNEGVGNYVLNPEDLGLRGNVRYSCFYFCGLVVACIRLICPLPFALSKICYIYTKHANVTVRSLYPNPQGPLRDALQGNLKTFYNALGDPECPQIPMW</sequence>
<evidence type="ECO:0000256" key="5">
    <source>
        <dbReference type="ARBA" id="ARBA00023002"/>
    </source>
</evidence>
<dbReference type="InterPro" id="IPR036851">
    <property type="entry name" value="Chloroperoxidase-like_sf"/>
</dbReference>
<keyword evidence="5" id="KW-0560">Oxidoreductase</keyword>
<evidence type="ECO:0000256" key="6">
    <source>
        <dbReference type="ARBA" id="ARBA00023004"/>
    </source>
</evidence>
<keyword evidence="3" id="KW-0349">Heme</keyword>
<comment type="caution">
    <text evidence="10">The sequence shown here is derived from an EMBL/GenBank/DDBJ whole genome shotgun (WGS) entry which is preliminary data.</text>
</comment>
<name>A0A9P6B5J5_9AGAM</name>
<dbReference type="SUPFAM" id="SSF47571">
    <property type="entry name" value="Cloroperoxidase"/>
    <property type="match status" value="1"/>
</dbReference>
<evidence type="ECO:0000313" key="10">
    <source>
        <dbReference type="EMBL" id="KAF9518119.1"/>
    </source>
</evidence>
<dbReference type="Gene3D" id="1.10.489.10">
    <property type="entry name" value="Chloroperoxidase-like"/>
    <property type="match status" value="1"/>
</dbReference>
<gene>
    <name evidence="10" type="ORF">BS47DRAFT_375792</name>
</gene>
<evidence type="ECO:0000256" key="1">
    <source>
        <dbReference type="ARBA" id="ARBA00001970"/>
    </source>
</evidence>
<evidence type="ECO:0000259" key="9">
    <source>
        <dbReference type="PROSITE" id="PS51405"/>
    </source>
</evidence>
<dbReference type="GO" id="GO:0004601">
    <property type="term" value="F:peroxidase activity"/>
    <property type="evidence" value="ECO:0007669"/>
    <property type="project" value="UniProtKB-KW"/>
</dbReference>
<dbReference type="GO" id="GO:0046872">
    <property type="term" value="F:metal ion binding"/>
    <property type="evidence" value="ECO:0007669"/>
    <property type="project" value="UniProtKB-KW"/>
</dbReference>
<organism evidence="10 11">
    <name type="scientific">Hydnum rufescens UP504</name>
    <dbReference type="NCBI Taxonomy" id="1448309"/>
    <lineage>
        <taxon>Eukaryota</taxon>
        <taxon>Fungi</taxon>
        <taxon>Dikarya</taxon>
        <taxon>Basidiomycota</taxon>
        <taxon>Agaricomycotina</taxon>
        <taxon>Agaricomycetes</taxon>
        <taxon>Cantharellales</taxon>
        <taxon>Hydnaceae</taxon>
        <taxon>Hydnum</taxon>
    </lineage>
</organism>
<keyword evidence="4" id="KW-0479">Metal-binding</keyword>
<keyword evidence="11" id="KW-1185">Reference proteome</keyword>
<dbReference type="PANTHER" id="PTHR33577">
    <property type="entry name" value="STERIGMATOCYSTIN BIOSYNTHESIS PEROXIDASE STCC-RELATED"/>
    <property type="match status" value="1"/>
</dbReference>
<evidence type="ECO:0000256" key="7">
    <source>
        <dbReference type="ARBA" id="ARBA00025795"/>
    </source>
</evidence>
<evidence type="ECO:0000256" key="8">
    <source>
        <dbReference type="SAM" id="SignalP"/>
    </source>
</evidence>
<feature type="chain" id="PRO_5040252986" description="Heme haloperoxidase family profile domain-containing protein" evidence="8">
    <location>
        <begin position="19"/>
        <end position="404"/>
    </location>
</feature>
<evidence type="ECO:0000256" key="2">
    <source>
        <dbReference type="ARBA" id="ARBA00022559"/>
    </source>
</evidence>
<dbReference type="AlphaFoldDB" id="A0A9P6B5J5"/>
<feature type="signal peptide" evidence="8">
    <location>
        <begin position="1"/>
        <end position="18"/>
    </location>
</feature>
<dbReference type="Proteomes" id="UP000886523">
    <property type="component" value="Unassembled WGS sequence"/>
</dbReference>
<feature type="domain" description="Heme haloperoxidase family profile" evidence="9">
    <location>
        <begin position="63"/>
        <end position="292"/>
    </location>
</feature>
<reference evidence="10" key="1">
    <citation type="journal article" date="2020" name="Nat. Commun.">
        <title>Large-scale genome sequencing of mycorrhizal fungi provides insights into the early evolution of symbiotic traits.</title>
        <authorList>
            <person name="Miyauchi S."/>
            <person name="Kiss E."/>
            <person name="Kuo A."/>
            <person name="Drula E."/>
            <person name="Kohler A."/>
            <person name="Sanchez-Garcia M."/>
            <person name="Morin E."/>
            <person name="Andreopoulos B."/>
            <person name="Barry K.W."/>
            <person name="Bonito G."/>
            <person name="Buee M."/>
            <person name="Carver A."/>
            <person name="Chen C."/>
            <person name="Cichocki N."/>
            <person name="Clum A."/>
            <person name="Culley D."/>
            <person name="Crous P.W."/>
            <person name="Fauchery L."/>
            <person name="Girlanda M."/>
            <person name="Hayes R.D."/>
            <person name="Keri Z."/>
            <person name="LaButti K."/>
            <person name="Lipzen A."/>
            <person name="Lombard V."/>
            <person name="Magnuson J."/>
            <person name="Maillard F."/>
            <person name="Murat C."/>
            <person name="Nolan M."/>
            <person name="Ohm R.A."/>
            <person name="Pangilinan J."/>
            <person name="Pereira M.F."/>
            <person name="Perotto S."/>
            <person name="Peter M."/>
            <person name="Pfister S."/>
            <person name="Riley R."/>
            <person name="Sitrit Y."/>
            <person name="Stielow J.B."/>
            <person name="Szollosi G."/>
            <person name="Zifcakova L."/>
            <person name="Stursova M."/>
            <person name="Spatafora J.W."/>
            <person name="Tedersoo L."/>
            <person name="Vaario L.M."/>
            <person name="Yamada A."/>
            <person name="Yan M."/>
            <person name="Wang P."/>
            <person name="Xu J."/>
            <person name="Bruns T."/>
            <person name="Baldrian P."/>
            <person name="Vilgalys R."/>
            <person name="Dunand C."/>
            <person name="Henrissat B."/>
            <person name="Grigoriev I.V."/>
            <person name="Hibbett D."/>
            <person name="Nagy L.G."/>
            <person name="Martin F.M."/>
        </authorList>
    </citation>
    <scope>NUCLEOTIDE SEQUENCE</scope>
    <source>
        <strain evidence="10">UP504</strain>
    </source>
</reference>
<accession>A0A9P6B5J5</accession>
<dbReference type="InterPro" id="IPR000028">
    <property type="entry name" value="Chloroperoxidase"/>
</dbReference>
<dbReference type="PROSITE" id="PS51405">
    <property type="entry name" value="HEME_HALOPEROXIDASE"/>
    <property type="match status" value="1"/>
</dbReference>